<dbReference type="AlphaFoldDB" id="A0A6A5FG91"/>
<accession>A0A6A5FG91</accession>
<protein>
    <submittedName>
        <fullName evidence="1">Uncharacterized protein</fullName>
    </submittedName>
</protein>
<keyword evidence="2" id="KW-1185">Reference proteome</keyword>
<organism evidence="1 2">
    <name type="scientific">Perca fluviatilis</name>
    <name type="common">European perch</name>
    <dbReference type="NCBI Taxonomy" id="8168"/>
    <lineage>
        <taxon>Eukaryota</taxon>
        <taxon>Metazoa</taxon>
        <taxon>Chordata</taxon>
        <taxon>Craniata</taxon>
        <taxon>Vertebrata</taxon>
        <taxon>Euteleostomi</taxon>
        <taxon>Actinopterygii</taxon>
        <taxon>Neopterygii</taxon>
        <taxon>Teleostei</taxon>
        <taxon>Neoteleostei</taxon>
        <taxon>Acanthomorphata</taxon>
        <taxon>Eupercaria</taxon>
        <taxon>Perciformes</taxon>
        <taxon>Percoidei</taxon>
        <taxon>Percidae</taxon>
        <taxon>Percinae</taxon>
        <taxon>Perca</taxon>
    </lineage>
</organism>
<name>A0A6A5FG91_PERFL</name>
<reference evidence="1 2" key="1">
    <citation type="submission" date="2019-06" db="EMBL/GenBank/DDBJ databases">
        <title>A chromosome-scale genome assembly of the European perch, Perca fluviatilis.</title>
        <authorList>
            <person name="Roques C."/>
            <person name="Zahm M."/>
            <person name="Cabau C."/>
            <person name="Klopp C."/>
            <person name="Bouchez O."/>
            <person name="Donnadieu C."/>
            <person name="Kuhl H."/>
            <person name="Gislard M."/>
            <person name="Guendouz S."/>
            <person name="Journot L."/>
            <person name="Haffray P."/>
            <person name="Bestin A."/>
            <person name="Morvezen R."/>
            <person name="Feron R."/>
            <person name="Wen M."/>
            <person name="Jouanno E."/>
            <person name="Herpin A."/>
            <person name="Schartl M."/>
            <person name="Postlethwait J."/>
            <person name="Schaerlinger B."/>
            <person name="Chardard D."/>
            <person name="Lecocq T."/>
            <person name="Poncet C."/>
            <person name="Jaffrelo L."/>
            <person name="Lampietro C."/>
            <person name="Guiguen Y."/>
        </authorList>
    </citation>
    <scope>NUCLEOTIDE SEQUENCE [LARGE SCALE GENOMIC DNA]</scope>
    <source>
        <tissue evidence="1">Blood</tissue>
    </source>
</reference>
<proteinExistence type="predicted"/>
<evidence type="ECO:0000313" key="1">
    <source>
        <dbReference type="EMBL" id="KAF1393430.1"/>
    </source>
</evidence>
<dbReference type="Proteomes" id="UP000465112">
    <property type="component" value="Chromosome 2"/>
</dbReference>
<dbReference type="EMBL" id="VHII01000002">
    <property type="protein sequence ID" value="KAF1393430.1"/>
    <property type="molecule type" value="Genomic_DNA"/>
</dbReference>
<comment type="caution">
    <text evidence="1">The sequence shown here is derived from an EMBL/GenBank/DDBJ whole genome shotgun (WGS) entry which is preliminary data.</text>
</comment>
<gene>
    <name evidence="1" type="ORF">PFLUV_G00015620</name>
</gene>
<sequence length="175" mass="19095">MEDNNTKYCVSNLTCQVSQIGLERAVQSWNAHRIPGRGIPNTLAAGGCPQRISMELLPSAAEAARMYEDELGASLTWVSAFGTDPFSSEEDRQQAEQVFLQDYPDITVLFDRAVNIDPSLFQDALLCLINATNTVGPMPLSALLPHGCSSPHHLPDTLDMKVVLLSTHEHAFGTL</sequence>
<evidence type="ECO:0000313" key="2">
    <source>
        <dbReference type="Proteomes" id="UP000465112"/>
    </source>
</evidence>